<proteinExistence type="predicted"/>
<dbReference type="Pfam" id="PF14094">
    <property type="entry name" value="DUF4272"/>
    <property type="match status" value="1"/>
</dbReference>
<dbReference type="RefSeq" id="WP_187085376.1">
    <property type="nucleotide sequence ID" value="NZ_JACORU010000018.1"/>
</dbReference>
<name>A0A923S8Z0_9BURK</name>
<gene>
    <name evidence="1" type="ORF">H8R02_29065</name>
</gene>
<dbReference type="EMBL" id="JACORU010000018">
    <property type="protein sequence ID" value="MBC5768547.1"/>
    <property type="molecule type" value="Genomic_DNA"/>
</dbReference>
<dbReference type="AlphaFoldDB" id="A0A923S8Z0"/>
<accession>A0A923S8Z0</accession>
<evidence type="ECO:0000313" key="1">
    <source>
        <dbReference type="EMBL" id="MBC5768547.1"/>
    </source>
</evidence>
<dbReference type="InterPro" id="IPR025368">
    <property type="entry name" value="DUF4272"/>
</dbReference>
<evidence type="ECO:0000313" key="2">
    <source>
        <dbReference type="Proteomes" id="UP000596827"/>
    </source>
</evidence>
<sequence length="219" mass="24865">MDMGKAPSRSRHLLNSIREASLKSLRELGYVQAPASLPVLERATICRSEEDIAARALVLHACCAVSYGFPVSAARQWLLENGLSGKLTKAEQRLLKSADPGAQGFHTRAEAIWMFCWMLGKTARFQPHSEAPGDAVTLLPDLRKMEPARDWMNRVELRPADQCVVMLDFYYCLNWLYVHAQLTGEQVGPLLPDYVVLERRRALEWCFADEDWDWISLDT</sequence>
<protein>
    <submittedName>
        <fullName evidence="1">DUF4272 domain-containing protein</fullName>
    </submittedName>
</protein>
<keyword evidence="2" id="KW-1185">Reference proteome</keyword>
<organism evidence="1 2">
    <name type="scientific">Ramlibacter albus</name>
    <dbReference type="NCBI Taxonomy" id="2079448"/>
    <lineage>
        <taxon>Bacteria</taxon>
        <taxon>Pseudomonadati</taxon>
        <taxon>Pseudomonadota</taxon>
        <taxon>Betaproteobacteria</taxon>
        <taxon>Burkholderiales</taxon>
        <taxon>Comamonadaceae</taxon>
        <taxon>Ramlibacter</taxon>
    </lineage>
</organism>
<dbReference type="Proteomes" id="UP000596827">
    <property type="component" value="Unassembled WGS sequence"/>
</dbReference>
<comment type="caution">
    <text evidence="1">The sequence shown here is derived from an EMBL/GenBank/DDBJ whole genome shotgun (WGS) entry which is preliminary data.</text>
</comment>
<reference evidence="1" key="1">
    <citation type="submission" date="2020-08" db="EMBL/GenBank/DDBJ databases">
        <title>Ramlibacter sp. GTP1 16S ribosomal RNA gene genome sequencing and assembly.</title>
        <authorList>
            <person name="Kang M."/>
        </authorList>
    </citation>
    <scope>NUCLEOTIDE SEQUENCE</scope>
    <source>
        <strain evidence="1">GTP1</strain>
    </source>
</reference>